<feature type="domain" description="Calcineurin-like phosphoesterase N-terminal" evidence="5">
    <location>
        <begin position="49"/>
        <end position="113"/>
    </location>
</feature>
<reference evidence="7" key="1">
    <citation type="submission" date="2016-10" db="EMBL/GenBank/DDBJ databases">
        <authorList>
            <person name="Varghese N."/>
            <person name="Submissions S."/>
        </authorList>
    </citation>
    <scope>NUCLEOTIDE SEQUENCE [LARGE SCALE GENOMIC DNA]</scope>
    <source>
        <strain evidence="7">Jip14</strain>
    </source>
</reference>
<gene>
    <name evidence="6" type="ORF">SAMN05421740_107241</name>
</gene>
<name>A0A1H7RSB1_9SPHI</name>
<dbReference type="InterPro" id="IPR029052">
    <property type="entry name" value="Metallo-depent_PP-like"/>
</dbReference>
<dbReference type="RefSeq" id="WP_218145444.1">
    <property type="nucleotide sequence ID" value="NZ_FNZR01000007.1"/>
</dbReference>
<proteinExistence type="predicted"/>
<feature type="signal peptide" evidence="2">
    <location>
        <begin position="1"/>
        <end position="30"/>
    </location>
</feature>
<evidence type="ECO:0000256" key="2">
    <source>
        <dbReference type="SAM" id="SignalP"/>
    </source>
</evidence>
<dbReference type="PANTHER" id="PTHR43143">
    <property type="entry name" value="METALLOPHOSPHOESTERASE, CALCINEURIN SUPERFAMILY"/>
    <property type="match status" value="1"/>
</dbReference>
<evidence type="ECO:0000313" key="7">
    <source>
        <dbReference type="Proteomes" id="UP000198916"/>
    </source>
</evidence>
<evidence type="ECO:0000259" key="4">
    <source>
        <dbReference type="Pfam" id="PF16370"/>
    </source>
</evidence>
<sequence length="537" mass="60544">MNTIQLKRCSQWYMACVLAFCLINGTVAMAQTATGYVYVDENGNGKRDRREPGVSNVSVSNGRDVAKTDANGRYTLPVGNDNIVFVIKPQGYGVPVDSLMLPRFYYIHKPEGSPETMKYPGVAPTGSLPKEINFALVPQHEPSQFRALVFGDPQVYSQQDIDWFRKGILEEVSGVDRVAFGISLGDLVGDNLLLFADYKREMAALGIPWYNMVGNHDLNWETGVDSLTDESFERHFGPANYAFEYGNAHFIVLDNILSPDPRKNSGYWGGLRDDQLEFVENDVAQTDTSKLIVLAYHIPMAGRSFREADREKLFEYLKNHPHVMMMCGHTHLQRQNFYTEAMGWRRAKPLHEYNAGTTSGDWYSGELDENNVPYATMRDGTEKGYAFLNVDGNAYTIDYKVAGKDAAYQMNIFAPSVVAHRRDTRADFFVNFFMGAEDSQVEYRVGDGEWIAMQHIVEVDPSYLTGFRNWDLTDELMPGRRPSNPVPCAHLWRGAISAELPVGTYTVSVRATDMFGRTFQGEQAVQIEQPKPLPKVK</sequence>
<dbReference type="InterPro" id="IPR032285">
    <property type="entry name" value="Metallophos_N"/>
</dbReference>
<evidence type="ECO:0000259" key="5">
    <source>
        <dbReference type="Pfam" id="PF16371"/>
    </source>
</evidence>
<protein>
    <submittedName>
        <fullName evidence="6">Calcineurin-like phosphoesterase</fullName>
    </submittedName>
</protein>
<dbReference type="PANTHER" id="PTHR43143:SF6">
    <property type="entry name" value="BLL3016 PROTEIN"/>
    <property type="match status" value="1"/>
</dbReference>
<accession>A0A1H7RSB1</accession>
<dbReference type="InterPro" id="IPR004843">
    <property type="entry name" value="Calcineurin-like_PHP"/>
</dbReference>
<dbReference type="Proteomes" id="UP000198916">
    <property type="component" value="Unassembled WGS sequence"/>
</dbReference>
<keyword evidence="2" id="KW-0732">Signal</keyword>
<dbReference type="SUPFAM" id="SSF56300">
    <property type="entry name" value="Metallo-dependent phosphatases"/>
    <property type="match status" value="1"/>
</dbReference>
<dbReference type="Gene3D" id="2.60.40.10">
    <property type="entry name" value="Immunoglobulins"/>
    <property type="match status" value="1"/>
</dbReference>
<dbReference type="STRING" id="332977.SAMN05421740_107241"/>
<dbReference type="Pfam" id="PF16370">
    <property type="entry name" value="MetallophosC"/>
    <property type="match status" value="1"/>
</dbReference>
<dbReference type="Gene3D" id="3.60.21.10">
    <property type="match status" value="1"/>
</dbReference>
<dbReference type="EMBL" id="FNZR01000007">
    <property type="protein sequence ID" value="SEL62307.1"/>
    <property type="molecule type" value="Genomic_DNA"/>
</dbReference>
<dbReference type="InterPro" id="IPR051918">
    <property type="entry name" value="STPP_CPPED1"/>
</dbReference>
<dbReference type="InterPro" id="IPR013783">
    <property type="entry name" value="Ig-like_fold"/>
</dbReference>
<dbReference type="AlphaFoldDB" id="A0A1H7RSB1"/>
<feature type="compositionally biased region" description="Basic and acidic residues" evidence="1">
    <location>
        <begin position="43"/>
        <end position="52"/>
    </location>
</feature>
<dbReference type="Pfam" id="PF00149">
    <property type="entry name" value="Metallophos"/>
    <property type="match status" value="1"/>
</dbReference>
<organism evidence="6 7">
    <name type="scientific">Parapedobacter koreensis</name>
    <dbReference type="NCBI Taxonomy" id="332977"/>
    <lineage>
        <taxon>Bacteria</taxon>
        <taxon>Pseudomonadati</taxon>
        <taxon>Bacteroidota</taxon>
        <taxon>Sphingobacteriia</taxon>
        <taxon>Sphingobacteriales</taxon>
        <taxon>Sphingobacteriaceae</taxon>
        <taxon>Parapedobacter</taxon>
    </lineage>
</organism>
<feature type="region of interest" description="Disordered" evidence="1">
    <location>
        <begin position="41"/>
        <end position="61"/>
    </location>
</feature>
<dbReference type="SUPFAM" id="SSF117074">
    <property type="entry name" value="Hypothetical protein PA1324"/>
    <property type="match status" value="1"/>
</dbReference>
<dbReference type="Pfam" id="PF16371">
    <property type="entry name" value="MetallophosN"/>
    <property type="match status" value="1"/>
</dbReference>
<feature type="domain" description="Calcineurin-like phosphoesterase C-terminal" evidence="4">
    <location>
        <begin position="352"/>
        <end position="519"/>
    </location>
</feature>
<evidence type="ECO:0000313" key="6">
    <source>
        <dbReference type="EMBL" id="SEL62307.1"/>
    </source>
</evidence>
<keyword evidence="7" id="KW-1185">Reference proteome</keyword>
<evidence type="ECO:0000256" key="1">
    <source>
        <dbReference type="SAM" id="MobiDB-lite"/>
    </source>
</evidence>
<evidence type="ECO:0000259" key="3">
    <source>
        <dbReference type="Pfam" id="PF00149"/>
    </source>
</evidence>
<dbReference type="GO" id="GO:0016787">
    <property type="term" value="F:hydrolase activity"/>
    <property type="evidence" value="ECO:0007669"/>
    <property type="project" value="InterPro"/>
</dbReference>
<dbReference type="InterPro" id="IPR032288">
    <property type="entry name" value="Metallophos_C"/>
</dbReference>
<feature type="chain" id="PRO_5011570880" evidence="2">
    <location>
        <begin position="31"/>
        <end position="537"/>
    </location>
</feature>
<feature type="domain" description="Calcineurin-like phosphoesterase" evidence="3">
    <location>
        <begin position="146"/>
        <end position="331"/>
    </location>
</feature>